<feature type="transmembrane region" description="Helical" evidence="1">
    <location>
        <begin position="37"/>
        <end position="59"/>
    </location>
</feature>
<protein>
    <submittedName>
        <fullName evidence="2">Uncharacterized protein</fullName>
    </submittedName>
</protein>
<dbReference type="AlphaFoldDB" id="A0A4S1E2Q2"/>
<comment type="caution">
    <text evidence="2">The sequence shown here is derived from an EMBL/GenBank/DDBJ whole genome shotgun (WGS) entry which is preliminary data.</text>
</comment>
<evidence type="ECO:0000313" key="2">
    <source>
        <dbReference type="EMBL" id="TGV04819.1"/>
    </source>
</evidence>
<dbReference type="Proteomes" id="UP000307602">
    <property type="component" value="Unassembled WGS sequence"/>
</dbReference>
<keyword evidence="1" id="KW-0812">Transmembrane</keyword>
<dbReference type="RefSeq" id="WP_135874732.1">
    <property type="nucleotide sequence ID" value="NZ_SRSO01000001.1"/>
</dbReference>
<keyword evidence="3" id="KW-1185">Reference proteome</keyword>
<evidence type="ECO:0000256" key="1">
    <source>
        <dbReference type="SAM" id="Phobius"/>
    </source>
</evidence>
<accession>A0A4S1E2Q2</accession>
<evidence type="ECO:0000313" key="3">
    <source>
        <dbReference type="Proteomes" id="UP000307602"/>
    </source>
</evidence>
<gene>
    <name evidence="2" type="ORF">EM932_01485</name>
</gene>
<dbReference type="OrthoDB" id="1454510at2"/>
<proteinExistence type="predicted"/>
<name>A0A4S1E2Q2_9FLAO</name>
<keyword evidence="1" id="KW-0472">Membrane</keyword>
<sequence>MKEEIINCYQLDIKQDFPEGLRVAQEECKSLKRTNEVLATALIIVGLGLLVSFVFSQIVQRPVKEEPQK</sequence>
<reference evidence="2 3" key="1">
    <citation type="submission" date="2019-04" db="EMBL/GenBank/DDBJ databases">
        <authorList>
            <person name="Liu A."/>
        </authorList>
    </citation>
    <scope>NUCLEOTIDE SEQUENCE [LARGE SCALE GENOMIC DNA]</scope>
    <source>
        <strain evidence="2 3">RZ03</strain>
    </source>
</reference>
<keyword evidence="1" id="KW-1133">Transmembrane helix</keyword>
<dbReference type="EMBL" id="SRSO01000001">
    <property type="protein sequence ID" value="TGV04819.1"/>
    <property type="molecule type" value="Genomic_DNA"/>
</dbReference>
<organism evidence="2 3">
    <name type="scientific">Flavivirga rizhaonensis</name>
    <dbReference type="NCBI Taxonomy" id="2559571"/>
    <lineage>
        <taxon>Bacteria</taxon>
        <taxon>Pseudomonadati</taxon>
        <taxon>Bacteroidota</taxon>
        <taxon>Flavobacteriia</taxon>
        <taxon>Flavobacteriales</taxon>
        <taxon>Flavobacteriaceae</taxon>
        <taxon>Flavivirga</taxon>
    </lineage>
</organism>